<evidence type="ECO:0008006" key="4">
    <source>
        <dbReference type="Google" id="ProtNLM"/>
    </source>
</evidence>
<keyword evidence="1" id="KW-0732">Signal</keyword>
<comment type="caution">
    <text evidence="2">The sequence shown here is derived from an EMBL/GenBank/DDBJ whole genome shotgun (WGS) entry which is preliminary data.</text>
</comment>
<feature type="chain" id="PRO_5045731527" description="Lipoprotein" evidence="1">
    <location>
        <begin position="30"/>
        <end position="165"/>
    </location>
</feature>
<dbReference type="RefSeq" id="WP_380116532.1">
    <property type="nucleotide sequence ID" value="NZ_JBHSIU010000019.1"/>
</dbReference>
<keyword evidence="3" id="KW-1185">Reference proteome</keyword>
<feature type="signal peptide" evidence="1">
    <location>
        <begin position="1"/>
        <end position="29"/>
    </location>
</feature>
<name>A0ABV9VWN7_9ACTN</name>
<evidence type="ECO:0000256" key="1">
    <source>
        <dbReference type="SAM" id="SignalP"/>
    </source>
</evidence>
<dbReference type="Proteomes" id="UP001595912">
    <property type="component" value="Unassembled WGS sequence"/>
</dbReference>
<reference evidence="3" key="1">
    <citation type="journal article" date="2019" name="Int. J. Syst. Evol. Microbiol.">
        <title>The Global Catalogue of Microorganisms (GCM) 10K type strain sequencing project: providing services to taxonomists for standard genome sequencing and annotation.</title>
        <authorList>
            <consortium name="The Broad Institute Genomics Platform"/>
            <consortium name="The Broad Institute Genome Sequencing Center for Infectious Disease"/>
            <person name="Wu L."/>
            <person name="Ma J."/>
        </authorList>
    </citation>
    <scope>NUCLEOTIDE SEQUENCE [LARGE SCALE GENOMIC DNA]</scope>
    <source>
        <strain evidence="3">CGMCC 4.7152</strain>
    </source>
</reference>
<evidence type="ECO:0000313" key="3">
    <source>
        <dbReference type="Proteomes" id="UP001595912"/>
    </source>
</evidence>
<dbReference type="EMBL" id="JBHSIU010000019">
    <property type="protein sequence ID" value="MFC4999975.1"/>
    <property type="molecule type" value="Genomic_DNA"/>
</dbReference>
<protein>
    <recommendedName>
        <fullName evidence="4">Lipoprotein</fullName>
    </recommendedName>
</protein>
<evidence type="ECO:0000313" key="2">
    <source>
        <dbReference type="EMBL" id="MFC4999975.1"/>
    </source>
</evidence>
<proteinExistence type="predicted"/>
<accession>A0ABV9VWN7</accession>
<sequence>MTALDGGVAVKAFRLVVCAALLVASGANAGCTPREVFLAAMAWVDGRPVIVLAPCKGSQVRRVSLFEDPAPLWEVAAPQAVDYAEIPLFTTPDGWTQTQGALQELRDDRTYVAGGDIVGRSSVSGVQFTPPMLKDLGPYEVLAQPGKKAEKMSRKAYRKYARDAC</sequence>
<gene>
    <name evidence="2" type="ORF">ACFPIJ_19300</name>
</gene>
<organism evidence="2 3">
    <name type="scientific">Dactylosporangium cerinum</name>
    <dbReference type="NCBI Taxonomy" id="1434730"/>
    <lineage>
        <taxon>Bacteria</taxon>
        <taxon>Bacillati</taxon>
        <taxon>Actinomycetota</taxon>
        <taxon>Actinomycetes</taxon>
        <taxon>Micromonosporales</taxon>
        <taxon>Micromonosporaceae</taxon>
        <taxon>Dactylosporangium</taxon>
    </lineage>
</organism>